<dbReference type="AlphaFoldDB" id="A0A0F8YSR5"/>
<evidence type="ECO:0000313" key="2">
    <source>
        <dbReference type="EMBL" id="KKK84468.1"/>
    </source>
</evidence>
<sequence>MPEVAELERNLADLERDLGAERTRVDFLERRMPSDRGGKPLLIGDGHPHAQAIEGLDEGTSQGFGYRLDAVGTGVALARSGRTLTLTSTKYTDAEAIAAVEGEATLLLSGAVDIDGALEVAGILTINVIDERTPAAGVTVDGVLLKDGLVDGVDVAARDHAKYTDAEAITAVEGEATLDLAGAVAVTGDLTLTASILVGKPGIEDDDGVQRITFRSGFPFFGALPTTFKLAVSGNTVIIE</sequence>
<protein>
    <submittedName>
        <fullName evidence="2">Uncharacterized protein</fullName>
    </submittedName>
</protein>
<feature type="coiled-coil region" evidence="1">
    <location>
        <begin position="4"/>
        <end position="31"/>
    </location>
</feature>
<feature type="non-terminal residue" evidence="2">
    <location>
        <position position="240"/>
    </location>
</feature>
<gene>
    <name evidence="2" type="ORF">LCGC14_2783050</name>
</gene>
<accession>A0A0F8YSR5</accession>
<dbReference type="EMBL" id="LAZR01051762">
    <property type="protein sequence ID" value="KKK84468.1"/>
    <property type="molecule type" value="Genomic_DNA"/>
</dbReference>
<organism evidence="2">
    <name type="scientific">marine sediment metagenome</name>
    <dbReference type="NCBI Taxonomy" id="412755"/>
    <lineage>
        <taxon>unclassified sequences</taxon>
        <taxon>metagenomes</taxon>
        <taxon>ecological metagenomes</taxon>
    </lineage>
</organism>
<evidence type="ECO:0000256" key="1">
    <source>
        <dbReference type="SAM" id="Coils"/>
    </source>
</evidence>
<reference evidence="2" key="1">
    <citation type="journal article" date="2015" name="Nature">
        <title>Complex archaea that bridge the gap between prokaryotes and eukaryotes.</title>
        <authorList>
            <person name="Spang A."/>
            <person name="Saw J.H."/>
            <person name="Jorgensen S.L."/>
            <person name="Zaremba-Niedzwiedzka K."/>
            <person name="Martijn J."/>
            <person name="Lind A.E."/>
            <person name="van Eijk R."/>
            <person name="Schleper C."/>
            <person name="Guy L."/>
            <person name="Ettema T.J."/>
        </authorList>
    </citation>
    <scope>NUCLEOTIDE SEQUENCE</scope>
</reference>
<keyword evidence="1" id="KW-0175">Coiled coil</keyword>
<proteinExistence type="predicted"/>
<comment type="caution">
    <text evidence="2">The sequence shown here is derived from an EMBL/GenBank/DDBJ whole genome shotgun (WGS) entry which is preliminary data.</text>
</comment>
<name>A0A0F8YSR5_9ZZZZ</name>